<evidence type="ECO:0000256" key="2">
    <source>
        <dbReference type="ARBA" id="ARBA00022741"/>
    </source>
</evidence>
<keyword evidence="2" id="KW-0547">Nucleotide-binding</keyword>
<evidence type="ECO:0000313" key="6">
    <source>
        <dbReference type="Proteomes" id="UP001589838"/>
    </source>
</evidence>
<comment type="caution">
    <text evidence="5">The sequence shown here is derived from an EMBL/GenBank/DDBJ whole genome shotgun (WGS) entry which is preliminary data.</text>
</comment>
<dbReference type="InterPro" id="IPR036890">
    <property type="entry name" value="HATPase_C_sf"/>
</dbReference>
<dbReference type="InterPro" id="IPR001404">
    <property type="entry name" value="Hsp90_fam"/>
</dbReference>
<comment type="similarity">
    <text evidence="1">Belongs to the heat shock protein 90 family.</text>
</comment>
<accession>A0ABV6KHQ7</accession>
<dbReference type="RefSeq" id="WP_335962653.1">
    <property type="nucleotide sequence ID" value="NZ_JAXBLX010000032.1"/>
</dbReference>
<evidence type="ECO:0000256" key="4">
    <source>
        <dbReference type="ARBA" id="ARBA00023186"/>
    </source>
</evidence>
<keyword evidence="4" id="KW-0143">Chaperone</keyword>
<dbReference type="SUPFAM" id="SSF55874">
    <property type="entry name" value="ATPase domain of HSP90 chaperone/DNA topoisomerase II/histidine kinase"/>
    <property type="match status" value="1"/>
</dbReference>
<evidence type="ECO:0000313" key="5">
    <source>
        <dbReference type="EMBL" id="MFC0472839.1"/>
    </source>
</evidence>
<evidence type="ECO:0000256" key="3">
    <source>
        <dbReference type="ARBA" id="ARBA00022840"/>
    </source>
</evidence>
<dbReference type="Gene3D" id="3.30.565.10">
    <property type="entry name" value="Histidine kinase-like ATPase, C-terminal domain"/>
    <property type="match status" value="1"/>
</dbReference>
<name>A0ABV6KHQ7_9BACI</name>
<sequence>MGDELYGNKKLGLRELLQNSIDACILKKEILDKGREFGDQEFKPVISIILDENKNQVIIKDNGIGMNLYVLKNYFLRLGSSYYNSDDFNLKGYSYKPIGNYGIGFLASFMLTDEVKVKTRHMNDSKLYEVELNKYDEFVCINHVTEHVDQGTEVILKYDQFIEVWKDSETVLKFLREYFLTNEVSINYVNKKNEELISIENSLFINNEKINIELNKYLDDIDGQVILSQEINNIFTTSIKDIRFVGEPLVYDGDKLISLDDSDYELLDFLNDDSFYVVNFPIIEDGTGLDDIMNVIDDNDEAVEMFIDKYDPNYITLIAKENLMDYAPQGYIDYNTEILPNLYLSDFIEYGFDSNTGTLIEVEKKHVFSLNNNSLSLQLNNKKTNFINNSNPNFNLYIRNIFTRNISLNVPYRLLDLKIKSLRLNIINSKVVPNVTRNDLNQNQLTQIVNAVYVAICLNIYENLEADLERLTLKKYLKRYYEEENNYINKEYINAVINS</sequence>
<dbReference type="GO" id="GO:0005524">
    <property type="term" value="F:ATP binding"/>
    <property type="evidence" value="ECO:0007669"/>
    <property type="project" value="UniProtKB-KW"/>
</dbReference>
<keyword evidence="6" id="KW-1185">Reference proteome</keyword>
<gene>
    <name evidence="5" type="ORF">ACFFHM_20710</name>
</gene>
<reference evidence="5 6" key="1">
    <citation type="submission" date="2024-09" db="EMBL/GenBank/DDBJ databases">
        <authorList>
            <person name="Sun Q."/>
            <person name="Mori K."/>
        </authorList>
    </citation>
    <scope>NUCLEOTIDE SEQUENCE [LARGE SCALE GENOMIC DNA]</scope>
    <source>
        <strain evidence="5 6">NCAIM B.02610</strain>
    </source>
</reference>
<keyword evidence="3 5" id="KW-0067">ATP-binding</keyword>
<protein>
    <submittedName>
        <fullName evidence="5">ATP-binding protein</fullName>
    </submittedName>
</protein>
<dbReference type="InterPro" id="IPR020575">
    <property type="entry name" value="Hsp90_N"/>
</dbReference>
<proteinExistence type="inferred from homology"/>
<organism evidence="5 6">
    <name type="scientific">Halalkalibacter kiskunsagensis</name>
    <dbReference type="NCBI Taxonomy" id="1548599"/>
    <lineage>
        <taxon>Bacteria</taxon>
        <taxon>Bacillati</taxon>
        <taxon>Bacillota</taxon>
        <taxon>Bacilli</taxon>
        <taxon>Bacillales</taxon>
        <taxon>Bacillaceae</taxon>
        <taxon>Halalkalibacter</taxon>
    </lineage>
</organism>
<dbReference type="EMBL" id="JBHLUX010000088">
    <property type="protein sequence ID" value="MFC0472839.1"/>
    <property type="molecule type" value="Genomic_DNA"/>
</dbReference>
<dbReference type="Proteomes" id="UP001589838">
    <property type="component" value="Unassembled WGS sequence"/>
</dbReference>
<dbReference type="PRINTS" id="PR00775">
    <property type="entry name" value="HEATSHOCK90"/>
</dbReference>
<dbReference type="Pfam" id="PF13589">
    <property type="entry name" value="HATPase_c_3"/>
    <property type="match status" value="1"/>
</dbReference>
<dbReference type="PANTHER" id="PTHR11528">
    <property type="entry name" value="HEAT SHOCK PROTEIN 90 FAMILY MEMBER"/>
    <property type="match status" value="1"/>
</dbReference>
<evidence type="ECO:0000256" key="1">
    <source>
        <dbReference type="ARBA" id="ARBA00008239"/>
    </source>
</evidence>